<dbReference type="AlphaFoldDB" id="A0AAU6PG79"/>
<accession>A0AAU6PG79</accession>
<sequence>MKPEILEIHSFKKSVKKLAKKYKRFADDYEGLINTLELGNHNAVDLGDNFYKIRLKNSSSNQGKSGGFRIVYFFKALDNEIYLLDIFSKSDIDTIKKPVLQAMIEKYVG</sequence>
<dbReference type="InterPro" id="IPR009387">
    <property type="entry name" value="HigB-2"/>
</dbReference>
<name>A0AAU6PG79_9GAMM</name>
<organism evidence="1">
    <name type="scientific">Catillopecten margaritatus gill symbiont</name>
    <dbReference type="NCBI Taxonomy" id="3083288"/>
    <lineage>
        <taxon>Bacteria</taxon>
        <taxon>Pseudomonadati</taxon>
        <taxon>Pseudomonadota</taxon>
        <taxon>Gammaproteobacteria</taxon>
        <taxon>sulfur-oxidizing symbionts</taxon>
    </lineage>
</organism>
<dbReference type="EMBL" id="CP138327">
    <property type="protein sequence ID" value="WXT99980.1"/>
    <property type="molecule type" value="Genomic_DNA"/>
</dbReference>
<dbReference type="Pfam" id="PF06296">
    <property type="entry name" value="RelE"/>
    <property type="match status" value="1"/>
</dbReference>
<reference evidence="1" key="1">
    <citation type="submission" date="2023-10" db="EMBL/GenBank/DDBJ databases">
        <title>The first scallop-associated chemosynthetic bacterial symbiont.</title>
        <authorList>
            <person name="Lin Y.-T."/>
            <person name="Sun J."/>
            <person name="Ip J.C.-H."/>
            <person name="He X."/>
            <person name="Gao Z.-M."/>
            <person name="Perez M."/>
            <person name="Xu T."/>
            <person name="Qian P.-Y."/>
            <person name="Qiu J.-W."/>
        </authorList>
    </citation>
    <scope>NUCLEOTIDE SEQUENCE</scope>
    <source>
        <strain evidence="1">Gill1</strain>
    </source>
</reference>
<protein>
    <recommendedName>
        <fullName evidence="2">Addiction module toxin RelE</fullName>
    </recommendedName>
</protein>
<gene>
    <name evidence="1" type="ORF">Ctma_0686</name>
</gene>
<evidence type="ECO:0000313" key="1">
    <source>
        <dbReference type="EMBL" id="WXT99980.1"/>
    </source>
</evidence>
<evidence type="ECO:0008006" key="2">
    <source>
        <dbReference type="Google" id="ProtNLM"/>
    </source>
</evidence>
<proteinExistence type="predicted"/>